<keyword evidence="2 4" id="KW-0238">DNA-binding</keyword>
<feature type="compositionally biased region" description="Pro residues" evidence="5">
    <location>
        <begin position="984"/>
        <end position="994"/>
    </location>
</feature>
<gene>
    <name evidence="7" type="primary">afsR</name>
    <name evidence="7" type="ORF">Pma05_71040</name>
</gene>
<evidence type="ECO:0000256" key="3">
    <source>
        <dbReference type="PROSITE-ProRule" id="PRU00339"/>
    </source>
</evidence>
<dbReference type="SMART" id="SM00382">
    <property type="entry name" value="AAA"/>
    <property type="match status" value="1"/>
</dbReference>
<dbReference type="Pfam" id="PF03704">
    <property type="entry name" value="BTAD"/>
    <property type="match status" value="1"/>
</dbReference>
<dbReference type="Pfam" id="PF00486">
    <property type="entry name" value="Trans_reg_C"/>
    <property type="match status" value="1"/>
</dbReference>
<dbReference type="SMART" id="SM00028">
    <property type="entry name" value="TPR"/>
    <property type="match status" value="6"/>
</dbReference>
<comment type="caution">
    <text evidence="7">The sequence shown here is derived from an EMBL/GenBank/DDBJ whole genome shotgun (WGS) entry which is preliminary data.</text>
</comment>
<feature type="compositionally biased region" description="Basic and acidic residues" evidence="5">
    <location>
        <begin position="1129"/>
        <end position="1144"/>
    </location>
</feature>
<dbReference type="PANTHER" id="PTHR47691">
    <property type="entry name" value="REGULATOR-RELATED"/>
    <property type="match status" value="1"/>
</dbReference>
<evidence type="ECO:0000313" key="7">
    <source>
        <dbReference type="EMBL" id="GIH00532.1"/>
    </source>
</evidence>
<dbReference type="CDD" id="cd15831">
    <property type="entry name" value="BTAD"/>
    <property type="match status" value="1"/>
</dbReference>
<dbReference type="PROSITE" id="PS50005">
    <property type="entry name" value="TPR"/>
    <property type="match status" value="1"/>
</dbReference>
<reference evidence="7 8" key="1">
    <citation type="submission" date="2021-01" db="EMBL/GenBank/DDBJ databases">
        <title>Whole genome shotgun sequence of Plantactinospora mayteni NBRC 109088.</title>
        <authorList>
            <person name="Komaki H."/>
            <person name="Tamura T."/>
        </authorList>
    </citation>
    <scope>NUCLEOTIDE SEQUENCE [LARGE SCALE GENOMIC DNA]</scope>
    <source>
        <strain evidence="7 8">NBRC 109088</strain>
    </source>
</reference>
<dbReference type="InterPro" id="IPR001867">
    <property type="entry name" value="OmpR/PhoB-type_DNA-bd"/>
</dbReference>
<dbReference type="InterPro" id="IPR027417">
    <property type="entry name" value="P-loop_NTPase"/>
</dbReference>
<dbReference type="PROSITE" id="PS51755">
    <property type="entry name" value="OMPR_PHOB"/>
    <property type="match status" value="1"/>
</dbReference>
<dbReference type="SUPFAM" id="SSF52540">
    <property type="entry name" value="P-loop containing nucleoside triphosphate hydrolases"/>
    <property type="match status" value="1"/>
</dbReference>
<organism evidence="7 8">
    <name type="scientific">Plantactinospora mayteni</name>
    <dbReference type="NCBI Taxonomy" id="566021"/>
    <lineage>
        <taxon>Bacteria</taxon>
        <taxon>Bacillati</taxon>
        <taxon>Actinomycetota</taxon>
        <taxon>Actinomycetes</taxon>
        <taxon>Micromonosporales</taxon>
        <taxon>Micromonosporaceae</taxon>
        <taxon>Plantactinospora</taxon>
    </lineage>
</organism>
<keyword evidence="8" id="KW-1185">Reference proteome</keyword>
<evidence type="ECO:0000313" key="8">
    <source>
        <dbReference type="Proteomes" id="UP000621500"/>
    </source>
</evidence>
<dbReference type="SUPFAM" id="SSF46894">
    <property type="entry name" value="C-terminal effector domain of the bipartite response regulators"/>
    <property type="match status" value="1"/>
</dbReference>
<dbReference type="Pfam" id="PF13424">
    <property type="entry name" value="TPR_12"/>
    <property type="match status" value="2"/>
</dbReference>
<dbReference type="PRINTS" id="PR00364">
    <property type="entry name" value="DISEASERSIST"/>
</dbReference>
<dbReference type="PANTHER" id="PTHR47691:SF3">
    <property type="entry name" value="HTH-TYPE TRANSCRIPTIONAL REGULATOR RV0890C-RELATED"/>
    <property type="match status" value="1"/>
</dbReference>
<feature type="region of interest" description="Disordered" evidence="5">
    <location>
        <begin position="1124"/>
        <end position="1144"/>
    </location>
</feature>
<keyword evidence="3" id="KW-0802">TPR repeat</keyword>
<dbReference type="SMART" id="SM00862">
    <property type="entry name" value="Trans_reg_C"/>
    <property type="match status" value="1"/>
</dbReference>
<dbReference type="InterPro" id="IPR019734">
    <property type="entry name" value="TPR_rpt"/>
</dbReference>
<accession>A0ABQ4F0T8</accession>
<evidence type="ECO:0000256" key="1">
    <source>
        <dbReference type="ARBA" id="ARBA00005820"/>
    </source>
</evidence>
<dbReference type="Gene3D" id="1.10.10.10">
    <property type="entry name" value="Winged helix-like DNA-binding domain superfamily/Winged helix DNA-binding domain"/>
    <property type="match status" value="1"/>
</dbReference>
<evidence type="ECO:0000256" key="2">
    <source>
        <dbReference type="ARBA" id="ARBA00023125"/>
    </source>
</evidence>
<dbReference type="Gene3D" id="3.40.50.300">
    <property type="entry name" value="P-loop containing nucleotide triphosphate hydrolases"/>
    <property type="match status" value="1"/>
</dbReference>
<dbReference type="Gene3D" id="1.25.40.10">
    <property type="entry name" value="Tetratricopeptide repeat domain"/>
    <property type="match status" value="4"/>
</dbReference>
<dbReference type="InterPro" id="IPR011990">
    <property type="entry name" value="TPR-like_helical_dom_sf"/>
</dbReference>
<evidence type="ECO:0000256" key="4">
    <source>
        <dbReference type="PROSITE-ProRule" id="PRU01091"/>
    </source>
</evidence>
<evidence type="ECO:0000259" key="6">
    <source>
        <dbReference type="PROSITE" id="PS51755"/>
    </source>
</evidence>
<dbReference type="SUPFAM" id="SSF48452">
    <property type="entry name" value="TPR-like"/>
    <property type="match status" value="3"/>
</dbReference>
<comment type="similarity">
    <text evidence="1">Belongs to the AfsR/DnrI/RedD regulatory family.</text>
</comment>
<dbReference type="Proteomes" id="UP000621500">
    <property type="component" value="Unassembled WGS sequence"/>
</dbReference>
<feature type="region of interest" description="Disordered" evidence="5">
    <location>
        <begin position="980"/>
        <end position="1030"/>
    </location>
</feature>
<dbReference type="InterPro" id="IPR005158">
    <property type="entry name" value="BTAD"/>
</dbReference>
<dbReference type="Pfam" id="PF13191">
    <property type="entry name" value="AAA_16"/>
    <property type="match status" value="1"/>
</dbReference>
<evidence type="ECO:0000256" key="5">
    <source>
        <dbReference type="SAM" id="MobiDB-lite"/>
    </source>
</evidence>
<protein>
    <submittedName>
        <fullName evidence="7">Regulatory protein AfsR</fullName>
    </submittedName>
</protein>
<dbReference type="SMART" id="SM01043">
    <property type="entry name" value="BTAD"/>
    <property type="match status" value="1"/>
</dbReference>
<feature type="DNA-binding region" description="OmpR/PhoB-type" evidence="4">
    <location>
        <begin position="1"/>
        <end position="94"/>
    </location>
</feature>
<name>A0ABQ4F0T8_9ACTN</name>
<proteinExistence type="inferred from homology"/>
<dbReference type="InterPro" id="IPR003593">
    <property type="entry name" value="AAA+_ATPase"/>
</dbReference>
<feature type="repeat" description="TPR" evidence="3">
    <location>
        <begin position="805"/>
        <end position="838"/>
    </location>
</feature>
<dbReference type="InterPro" id="IPR036388">
    <property type="entry name" value="WH-like_DNA-bd_sf"/>
</dbReference>
<dbReference type="InterPro" id="IPR016032">
    <property type="entry name" value="Sig_transdc_resp-reg_C-effctor"/>
</dbReference>
<sequence>MRFGILGPLEIHSARGPVRIGSNRQRALLATLLVHPARSVAVDDLVEAIWGSAAPENPRAAVHTCVTRLRRSLEAAGTEPVRIERQVGGYRLAIGPQDVDLGRFEAALRRAEAAREAAEPATEAAALRAALDLCRGEPLVDIRSDYLDREVVPRLVELRLAALERRIDLDLRAPGDHSALVAELHGLTGRHPLRERFWVQLMIGLARSGRRGEAFAVYREVRRRLREELGVDPGEEVQRVHLALLRGDPPPTGDTANPTGAVPAAAPWTNSWQLPLDVGDFVGRGRELKHLLDGLRPPAGGGPAVVVVSGPPGVGKSALGIRVAHQLRADFPDGQWYVRLRGAGPARRDPAHILAELLRTAGVNPVGLPDGTDERAALLRSRLADRRVLLLLDDAADAAQVAPLLPGRPGCAVLITSRSDLGGVTALYGARRLTLGLLVPDEAHELLRRIVGPDQLGAREAAELADLCGRLPLALRIVAANLAGRPSLSPARYAGQLAAGDRLAKLTADGDENLTVRSAFDLSYASSDEAQRRAFRLLGLVPGPDVSVPGAAALFGLDEEQTGRLLDQLAAANLVERHTMERFRLHDLLRLYAADRACADESADERAAALRRLFDWYLHGANDAAIRCYPMMYPANLPEPPSELRTPEHESARAALDWLDAERAGIGAAVQHAARHGPTPYAWLLTYAIRPDMLLRYHMAELDAMSEAALDAARRTADQRAEATMLLTRGTLGVTTNRFQEALDHLAEAQPLAEAHQQAELAASIANIWGLVHLNLGELAQAAEQFDRSLRWVDVIGESARPRTISTLINLGVARLELGELDRARTYFARALLLAETHGSPFSVATALVNLAGVELELGNLDRALILFEDSLGRYQECGARPEEAIARQGLATAHRDAGRYDRAEEQARLAVELTEQIGHRRYAADSLATLASVYLLTDRPELAAAHYARSHDLAVELGYPRVEIESLAGIALLEAVDTDAPAPKVPDPSPSRPDAPIAVAGTPATGGPGTPSTMRADPAGTATTRDRPDAVARARAAGLRLMEAKALVLRARVGLRRGRLDEASDDAELALTLHRESGCRLGQAQALVLLGEVAALRNHPEAAERWREAAELFTRIGSPFAAEPQARLAKDPARRGEPLPETA</sequence>
<dbReference type="InterPro" id="IPR041664">
    <property type="entry name" value="AAA_16"/>
</dbReference>
<dbReference type="EMBL" id="BONX01000054">
    <property type="protein sequence ID" value="GIH00532.1"/>
    <property type="molecule type" value="Genomic_DNA"/>
</dbReference>
<feature type="domain" description="OmpR/PhoB-type" evidence="6">
    <location>
        <begin position="1"/>
        <end position="94"/>
    </location>
</feature>